<dbReference type="InterPro" id="IPR011008">
    <property type="entry name" value="Dimeric_a/b-barrel"/>
</dbReference>
<accession>A0ABD5FAX4</accession>
<protein>
    <submittedName>
        <fullName evidence="1">Antibiotic biosynthesis monooxygenase</fullName>
    </submittedName>
</protein>
<name>A0ABD5FAX4_ENTAV</name>
<gene>
    <name evidence="1" type="ORF">P7D79_14415</name>
</gene>
<evidence type="ECO:0000313" key="1">
    <source>
        <dbReference type="EMBL" id="MDT2515416.1"/>
    </source>
</evidence>
<dbReference type="RefSeq" id="WP_161169148.1">
    <property type="nucleotide sequence ID" value="NZ_JAHLOU010000005.1"/>
</dbReference>
<dbReference type="GO" id="GO:0004497">
    <property type="term" value="F:monooxygenase activity"/>
    <property type="evidence" value="ECO:0007669"/>
    <property type="project" value="UniProtKB-KW"/>
</dbReference>
<dbReference type="AlphaFoldDB" id="A0ABD5FAX4"/>
<keyword evidence="1" id="KW-0503">Monooxygenase</keyword>
<dbReference type="EMBL" id="JARPWY010000043">
    <property type="protein sequence ID" value="MDT2515416.1"/>
    <property type="molecule type" value="Genomic_DNA"/>
</dbReference>
<comment type="caution">
    <text evidence="1">The sequence shown here is derived from an EMBL/GenBank/DDBJ whole genome shotgun (WGS) entry which is preliminary data.</text>
</comment>
<organism evidence="1 2">
    <name type="scientific">Enterococcus avium</name>
    <name type="common">Streptococcus avium</name>
    <dbReference type="NCBI Taxonomy" id="33945"/>
    <lineage>
        <taxon>Bacteria</taxon>
        <taxon>Bacillati</taxon>
        <taxon>Bacillota</taxon>
        <taxon>Bacilli</taxon>
        <taxon>Lactobacillales</taxon>
        <taxon>Enterococcaceae</taxon>
        <taxon>Enterococcus</taxon>
    </lineage>
</organism>
<dbReference type="Proteomes" id="UP001264335">
    <property type="component" value="Unassembled WGS sequence"/>
</dbReference>
<proteinExistence type="predicted"/>
<sequence length="88" mass="10295">MYIRIIENLVEESEEENYKHTMEKFVRDLLELDGCLSIDIASSKGKITTIERWSSEKNFQNFVGDILAKYKPELKQGFLSNTEKIYNA</sequence>
<reference evidence="1 2" key="1">
    <citation type="submission" date="2023-03" db="EMBL/GenBank/DDBJ databases">
        <authorList>
            <person name="Shen W."/>
            <person name="Cai J."/>
        </authorList>
    </citation>
    <scope>NUCLEOTIDE SEQUENCE [LARGE SCALE GENOMIC DNA]</scope>
    <source>
        <strain evidence="1 2">Y2</strain>
    </source>
</reference>
<keyword evidence="1" id="KW-0560">Oxidoreductase</keyword>
<dbReference type="SUPFAM" id="SSF54909">
    <property type="entry name" value="Dimeric alpha+beta barrel"/>
    <property type="match status" value="1"/>
</dbReference>
<evidence type="ECO:0000313" key="2">
    <source>
        <dbReference type="Proteomes" id="UP001264335"/>
    </source>
</evidence>